<accession>A0A0N5CSU4</accession>
<dbReference type="AlphaFoldDB" id="A0A0N5CSU4"/>
<keyword evidence="2" id="KW-1185">Reference proteome</keyword>
<evidence type="ECO:0000313" key="2">
    <source>
        <dbReference type="Proteomes" id="UP000276776"/>
    </source>
</evidence>
<reference evidence="1 2" key="2">
    <citation type="submission" date="2018-11" db="EMBL/GenBank/DDBJ databases">
        <authorList>
            <consortium name="Pathogen Informatics"/>
        </authorList>
    </citation>
    <scope>NUCLEOTIDE SEQUENCE [LARGE SCALE GENOMIC DNA]</scope>
</reference>
<dbReference type="GO" id="GO:0097681">
    <property type="term" value="P:double-strand break repair via alternative nonhomologous end joining"/>
    <property type="evidence" value="ECO:0007669"/>
    <property type="project" value="TreeGrafter"/>
</dbReference>
<evidence type="ECO:0000313" key="3">
    <source>
        <dbReference type="WBParaSite" id="TCLT_0000330001-mRNA-1"/>
    </source>
</evidence>
<reference evidence="3" key="1">
    <citation type="submission" date="2017-02" db="UniProtKB">
        <authorList>
            <consortium name="WormBaseParasite"/>
        </authorList>
    </citation>
    <scope>IDENTIFICATION</scope>
</reference>
<proteinExistence type="predicted"/>
<dbReference type="OrthoDB" id="2320933at2759"/>
<dbReference type="PANTHER" id="PTHR10133">
    <property type="entry name" value="DNA POLYMERASE I"/>
    <property type="match status" value="1"/>
</dbReference>
<dbReference type="SUPFAM" id="SSF158702">
    <property type="entry name" value="Sec63 N-terminal domain-like"/>
    <property type="match status" value="1"/>
</dbReference>
<dbReference type="Proteomes" id="UP000276776">
    <property type="component" value="Unassembled WGS sequence"/>
</dbReference>
<protein>
    <submittedName>
        <fullName evidence="3">UmuC domain-containing protein</fullName>
    </submittedName>
</protein>
<dbReference type="GO" id="GO:0006261">
    <property type="term" value="P:DNA-templated DNA replication"/>
    <property type="evidence" value="ECO:0007669"/>
    <property type="project" value="InterPro"/>
</dbReference>
<dbReference type="Gene3D" id="1.10.3380.20">
    <property type="match status" value="1"/>
</dbReference>
<sequence length="150" mass="17102">MIVTFCERLGWTYLRSVLDGFSERLTFGVRKDLTELVQIEGIDGMRARAFHNAKITTAAVLATTPLNDITKILRSVVPFVRRDNNEGMNRWLAGEGLMTDTEAAQQLIKRARNHISSSIKYDILKSDSTLLKSRLLAYFRKTKLIRCLPQ</sequence>
<organism evidence="3">
    <name type="scientific">Thelazia callipaeda</name>
    <name type="common">Oriental eyeworm</name>
    <name type="synonym">Parasitic nematode</name>
    <dbReference type="NCBI Taxonomy" id="103827"/>
    <lineage>
        <taxon>Eukaryota</taxon>
        <taxon>Metazoa</taxon>
        <taxon>Ecdysozoa</taxon>
        <taxon>Nematoda</taxon>
        <taxon>Chromadorea</taxon>
        <taxon>Rhabditida</taxon>
        <taxon>Spirurina</taxon>
        <taxon>Spiruromorpha</taxon>
        <taxon>Thelazioidea</taxon>
        <taxon>Thelaziidae</taxon>
        <taxon>Thelazia</taxon>
    </lineage>
</organism>
<dbReference type="InterPro" id="IPR002298">
    <property type="entry name" value="DNA_polymerase_A"/>
</dbReference>
<dbReference type="PANTHER" id="PTHR10133:SF62">
    <property type="entry name" value="DNA POLYMERASE THETA"/>
    <property type="match status" value="1"/>
</dbReference>
<gene>
    <name evidence="1" type="ORF">TCLT_LOCUS3295</name>
</gene>
<dbReference type="EMBL" id="UYYF01001251">
    <property type="protein sequence ID" value="VDM99694.1"/>
    <property type="molecule type" value="Genomic_DNA"/>
</dbReference>
<evidence type="ECO:0000313" key="1">
    <source>
        <dbReference type="EMBL" id="VDM99694.1"/>
    </source>
</evidence>
<dbReference type="STRING" id="103827.A0A0N5CSU4"/>
<dbReference type="GO" id="GO:0003887">
    <property type="term" value="F:DNA-directed DNA polymerase activity"/>
    <property type="evidence" value="ECO:0007669"/>
    <property type="project" value="InterPro"/>
</dbReference>
<name>A0A0N5CSU4_THECL</name>
<dbReference type="WBParaSite" id="TCLT_0000330001-mRNA-1">
    <property type="protein sequence ID" value="TCLT_0000330001-mRNA-1"/>
    <property type="gene ID" value="TCLT_0000330001"/>
</dbReference>